<dbReference type="GO" id="GO:0032259">
    <property type="term" value="P:methylation"/>
    <property type="evidence" value="ECO:0007669"/>
    <property type="project" value="UniProtKB-KW"/>
</dbReference>
<sequence length="233" mass="25463">MDPRVPPLMPVVPVREGYDQWAPHYDEYDNAVIALEQPISTRLIGEVAGARVLDVGCGTGRHALRMVEQGAEVTGVDFSTGMLDVLRAKLRHPEALTLIEHDISGGLPTPDQGFDLVLCCLVLEHLPRLDLMLAELARVCRPGGRVVIADFHPEMFRRGLHARFRPGANAEKLQIQGIDHTISDYVMATLGAGLTIVEIAEHLMDADTAARSPSASKYIGEPMLLTLACRRTS</sequence>
<dbReference type="EC" id="2.1.1.163" evidence="5"/>
<dbReference type="Gene3D" id="3.40.50.150">
    <property type="entry name" value="Vaccinia Virus protein VP39"/>
    <property type="match status" value="1"/>
</dbReference>
<keyword evidence="3" id="KW-0949">S-adenosyl-L-methionine</keyword>
<gene>
    <name evidence="5" type="primary">ubiE_4</name>
    <name evidence="5" type="ORF">ENSA7_44800</name>
</gene>
<reference evidence="5 6" key="1">
    <citation type="submission" date="2018-03" db="EMBL/GenBank/DDBJ databases">
        <title>Draft Genome Sequences of the Obligatory Marine Myxobacteria Enhygromyxa salina SWB007.</title>
        <authorList>
            <person name="Poehlein A."/>
            <person name="Moghaddam J.A."/>
            <person name="Harms H."/>
            <person name="Alanjari M."/>
            <person name="Koenig G.M."/>
            <person name="Daniel R."/>
            <person name="Schaeberle T.F."/>
        </authorList>
    </citation>
    <scope>NUCLEOTIDE SEQUENCE [LARGE SCALE GENOMIC DNA]</scope>
    <source>
        <strain evidence="5 6">SWB007</strain>
    </source>
</reference>
<dbReference type="InterPro" id="IPR029063">
    <property type="entry name" value="SAM-dependent_MTases_sf"/>
</dbReference>
<dbReference type="RefSeq" id="WP_181234011.1">
    <property type="nucleotide sequence ID" value="NZ_PVNL01000092.1"/>
</dbReference>
<evidence type="ECO:0000313" key="6">
    <source>
        <dbReference type="Proteomes" id="UP000238823"/>
    </source>
</evidence>
<keyword evidence="1 5" id="KW-0489">Methyltransferase</keyword>
<evidence type="ECO:0000256" key="3">
    <source>
        <dbReference type="ARBA" id="ARBA00022691"/>
    </source>
</evidence>
<keyword evidence="2 5" id="KW-0808">Transferase</keyword>
<accession>A0A2S9YKF7</accession>
<dbReference type="SUPFAM" id="SSF53335">
    <property type="entry name" value="S-adenosyl-L-methionine-dependent methyltransferases"/>
    <property type="match status" value="1"/>
</dbReference>
<dbReference type="CDD" id="cd02440">
    <property type="entry name" value="AdoMet_MTases"/>
    <property type="match status" value="1"/>
</dbReference>
<dbReference type="InterPro" id="IPR013216">
    <property type="entry name" value="Methyltransf_11"/>
</dbReference>
<evidence type="ECO:0000259" key="4">
    <source>
        <dbReference type="Pfam" id="PF08241"/>
    </source>
</evidence>
<comment type="caution">
    <text evidence="5">The sequence shown here is derived from an EMBL/GenBank/DDBJ whole genome shotgun (WGS) entry which is preliminary data.</text>
</comment>
<evidence type="ECO:0000256" key="2">
    <source>
        <dbReference type="ARBA" id="ARBA00022679"/>
    </source>
</evidence>
<protein>
    <submittedName>
        <fullName evidence="5">Demethylmenaquinone methyltransferase</fullName>
        <ecNumber evidence="5">2.1.1.163</ecNumber>
    </submittedName>
</protein>
<dbReference type="GO" id="GO:0043770">
    <property type="term" value="F:demethylmenaquinone methyltransferase activity"/>
    <property type="evidence" value="ECO:0007669"/>
    <property type="project" value="UniProtKB-EC"/>
</dbReference>
<feature type="domain" description="Methyltransferase type 11" evidence="4">
    <location>
        <begin position="53"/>
        <end position="148"/>
    </location>
</feature>
<dbReference type="Proteomes" id="UP000238823">
    <property type="component" value="Unassembled WGS sequence"/>
</dbReference>
<dbReference type="AlphaFoldDB" id="A0A2S9YKF7"/>
<evidence type="ECO:0000256" key="1">
    <source>
        <dbReference type="ARBA" id="ARBA00022603"/>
    </source>
</evidence>
<dbReference type="PANTHER" id="PTHR43464:SF19">
    <property type="entry name" value="UBIQUINONE BIOSYNTHESIS O-METHYLTRANSFERASE, MITOCHONDRIAL"/>
    <property type="match status" value="1"/>
</dbReference>
<evidence type="ECO:0000313" key="5">
    <source>
        <dbReference type="EMBL" id="PRQ05590.1"/>
    </source>
</evidence>
<name>A0A2S9YKF7_9BACT</name>
<dbReference type="Pfam" id="PF08241">
    <property type="entry name" value="Methyltransf_11"/>
    <property type="match status" value="1"/>
</dbReference>
<proteinExistence type="predicted"/>
<dbReference type="EMBL" id="PVNL01000092">
    <property type="protein sequence ID" value="PRQ05590.1"/>
    <property type="molecule type" value="Genomic_DNA"/>
</dbReference>
<dbReference type="PANTHER" id="PTHR43464">
    <property type="entry name" value="METHYLTRANSFERASE"/>
    <property type="match status" value="1"/>
</dbReference>
<organism evidence="5 6">
    <name type="scientific">Enhygromyxa salina</name>
    <dbReference type="NCBI Taxonomy" id="215803"/>
    <lineage>
        <taxon>Bacteria</taxon>
        <taxon>Pseudomonadati</taxon>
        <taxon>Myxococcota</taxon>
        <taxon>Polyangia</taxon>
        <taxon>Nannocystales</taxon>
        <taxon>Nannocystaceae</taxon>
        <taxon>Enhygromyxa</taxon>
    </lineage>
</organism>
<dbReference type="GO" id="GO:0008757">
    <property type="term" value="F:S-adenosylmethionine-dependent methyltransferase activity"/>
    <property type="evidence" value="ECO:0007669"/>
    <property type="project" value="InterPro"/>
</dbReference>